<reference evidence="4 5" key="1">
    <citation type="submission" date="2013-04" db="EMBL/GenBank/DDBJ databases">
        <title>Complete genome sequence of Corynebacterium humireducens DSM 45392(T), isolated from a wastewater-fed microbial fuel cell.</title>
        <authorList>
            <person name="Ruckert C."/>
            <person name="Albersmeier A."/>
            <person name="Kalinowski J."/>
        </authorList>
    </citation>
    <scope>NUCLEOTIDE SEQUENCE [LARGE SCALE GENOMIC DNA]</scope>
    <source>
        <strain evidence="5">MFC-5</strain>
    </source>
</reference>
<name>A0A0B5D6H9_9CORY</name>
<protein>
    <submittedName>
        <fullName evidence="4">GcrE</fullName>
    </submittedName>
</protein>
<evidence type="ECO:0000259" key="3">
    <source>
        <dbReference type="Pfam" id="PF00772"/>
    </source>
</evidence>
<proteinExistence type="predicted"/>
<dbReference type="Gene3D" id="1.10.860.10">
    <property type="entry name" value="DNAb Helicase, Chain A"/>
    <property type="match status" value="1"/>
</dbReference>
<dbReference type="GO" id="GO:0006260">
    <property type="term" value="P:DNA replication"/>
    <property type="evidence" value="ECO:0007669"/>
    <property type="project" value="UniProtKB-KW"/>
</dbReference>
<feature type="domain" description="DNA helicase DnaB-like N-terminal" evidence="3">
    <location>
        <begin position="14"/>
        <end position="117"/>
    </location>
</feature>
<dbReference type="RefSeq" id="WP_052437751.1">
    <property type="nucleotide sequence ID" value="NZ_BCSU01000007.1"/>
</dbReference>
<dbReference type="OrthoDB" id="4373732at2"/>
<evidence type="ECO:0000256" key="1">
    <source>
        <dbReference type="ARBA" id="ARBA00022705"/>
    </source>
</evidence>
<dbReference type="SUPFAM" id="SSF48024">
    <property type="entry name" value="N-terminal domain of DnaB helicase"/>
    <property type="match status" value="1"/>
</dbReference>
<dbReference type="KEGG" id="chm:B842_04670"/>
<organism evidence="4 5">
    <name type="scientific">Corynebacterium humireducens NBRC 106098 = DSM 45392</name>
    <dbReference type="NCBI Taxonomy" id="1223515"/>
    <lineage>
        <taxon>Bacteria</taxon>
        <taxon>Bacillati</taxon>
        <taxon>Actinomycetota</taxon>
        <taxon>Actinomycetes</taxon>
        <taxon>Mycobacteriales</taxon>
        <taxon>Corynebacteriaceae</taxon>
        <taxon>Corynebacterium</taxon>
    </lineage>
</organism>
<evidence type="ECO:0000313" key="4">
    <source>
        <dbReference type="EMBL" id="AJE32787.1"/>
    </source>
</evidence>
<evidence type="ECO:0000256" key="2">
    <source>
        <dbReference type="ARBA" id="ARBA00023125"/>
    </source>
</evidence>
<keyword evidence="1" id="KW-0235">DNA replication</keyword>
<accession>A0A0B5D6H9</accession>
<evidence type="ECO:0000313" key="5">
    <source>
        <dbReference type="Proteomes" id="UP000031524"/>
    </source>
</evidence>
<dbReference type="AlphaFoldDB" id="A0A0B5D6H9"/>
<gene>
    <name evidence="4" type="ORF">B842_04670</name>
</gene>
<dbReference type="Proteomes" id="UP000031524">
    <property type="component" value="Chromosome"/>
</dbReference>
<dbReference type="EMBL" id="CP005286">
    <property type="protein sequence ID" value="AJE32787.1"/>
    <property type="molecule type" value="Genomic_DNA"/>
</dbReference>
<dbReference type="GO" id="GO:0005524">
    <property type="term" value="F:ATP binding"/>
    <property type="evidence" value="ECO:0007669"/>
    <property type="project" value="InterPro"/>
</dbReference>
<sequence>MIDEDDALLGVDPPQLDPEALLLCGLMWAGKEHPPSNEVCRVLEPGDFYDPHHGRLFGFLASRRRAHQPVDPASLGSALSEMGDSAPLPRHTAKRLLLELTTLSVVPELVTDYADQVLGMSYRRQYLTMATALTHAGETLPESELFPVMVEHGRAQRAAWERRLAFRNREKE</sequence>
<dbReference type="InterPro" id="IPR007693">
    <property type="entry name" value="DNA_helicase_DnaB-like_N"/>
</dbReference>
<dbReference type="InterPro" id="IPR016136">
    <property type="entry name" value="DNA_helicase_N/primase_C"/>
</dbReference>
<dbReference type="InterPro" id="IPR036185">
    <property type="entry name" value="DNA_heli_DnaB-like_N_sf"/>
</dbReference>
<dbReference type="GO" id="GO:0003677">
    <property type="term" value="F:DNA binding"/>
    <property type="evidence" value="ECO:0007669"/>
    <property type="project" value="UniProtKB-KW"/>
</dbReference>
<keyword evidence="2" id="KW-0238">DNA-binding</keyword>
<dbReference type="STRING" id="1223515.B842_04670"/>
<dbReference type="Pfam" id="PF00772">
    <property type="entry name" value="DnaB"/>
    <property type="match status" value="1"/>
</dbReference>
<dbReference type="HOGENOM" id="CLU_124871_0_0_11"/>
<keyword evidence="5" id="KW-1185">Reference proteome</keyword>
<dbReference type="GO" id="GO:0003678">
    <property type="term" value="F:DNA helicase activity"/>
    <property type="evidence" value="ECO:0007669"/>
    <property type="project" value="InterPro"/>
</dbReference>